<dbReference type="Proteomes" id="UP000829069">
    <property type="component" value="Chromosome"/>
</dbReference>
<evidence type="ECO:0000313" key="2">
    <source>
        <dbReference type="EMBL" id="UNK47421.1"/>
    </source>
</evidence>
<dbReference type="RefSeq" id="WP_241915164.1">
    <property type="nucleotide sequence ID" value="NZ_CP093326.1"/>
</dbReference>
<reference evidence="2 3" key="1">
    <citation type="submission" date="2022-03" db="EMBL/GenBank/DDBJ databases">
        <title>Isotopic signatures of nitrous oxide derived from detoxification processes.</title>
        <authorList>
            <person name="Behrendt U."/>
            <person name="Buchen C."/>
            <person name="Well R."/>
            <person name="Ulrich A."/>
            <person name="Rohe L."/>
            <person name="Kolb S."/>
            <person name="Schloter M."/>
            <person name="Horn M.A."/>
            <person name="Augustin J."/>
        </authorList>
    </citation>
    <scope>NUCLEOTIDE SEQUENCE [LARGE SCALE GENOMIC DNA]</scope>
    <source>
        <strain evidence="2 3">S4-C24</strain>
    </source>
</reference>
<accession>A0ABY3WBP5</accession>
<keyword evidence="3" id="KW-1185">Reference proteome</keyword>
<proteinExistence type="predicted"/>
<name>A0ABY3WBP5_9MICC</name>
<protein>
    <recommendedName>
        <fullName evidence="1">SGNH domain-containing protein</fullName>
    </recommendedName>
</protein>
<feature type="domain" description="SGNH" evidence="1">
    <location>
        <begin position="3"/>
        <end position="173"/>
    </location>
</feature>
<dbReference type="EMBL" id="CP093326">
    <property type="protein sequence ID" value="UNK47421.1"/>
    <property type="molecule type" value="Genomic_DNA"/>
</dbReference>
<sequence>MGTRYGCNPTSVPLQFDAEEKTANCTAYGEWVLDETSGDAFDLVVTSERQSVPVQSESWDSTEEAAVEGYQDYLSRWADSGANVLVIKDPPYPGNTIDSIPDCLAENPGNAQECSGTREEWHWMDPVTTAALDMGHTRIHTVDMDGYFCADGSCPAVVGSVVTYFDASHITATYLERPILQALRH</sequence>
<evidence type="ECO:0000259" key="1">
    <source>
        <dbReference type="Pfam" id="PF19040"/>
    </source>
</evidence>
<dbReference type="InterPro" id="IPR043968">
    <property type="entry name" value="SGNH"/>
</dbReference>
<organism evidence="2 3">
    <name type="scientific">Arthrobacter sulfonylureivorans</name>
    <dbReference type="NCBI Taxonomy" id="2486855"/>
    <lineage>
        <taxon>Bacteria</taxon>
        <taxon>Bacillati</taxon>
        <taxon>Actinomycetota</taxon>
        <taxon>Actinomycetes</taxon>
        <taxon>Micrococcales</taxon>
        <taxon>Micrococcaceae</taxon>
        <taxon>Arthrobacter</taxon>
    </lineage>
</organism>
<dbReference type="Pfam" id="PF19040">
    <property type="entry name" value="SGNH"/>
    <property type="match status" value="1"/>
</dbReference>
<evidence type="ECO:0000313" key="3">
    <source>
        <dbReference type="Proteomes" id="UP000829069"/>
    </source>
</evidence>
<gene>
    <name evidence="2" type="ORF">MNQ99_08870</name>
</gene>